<dbReference type="EMBL" id="CP013011">
    <property type="protein sequence ID" value="ALL00916.1"/>
    <property type="molecule type" value="Genomic_DNA"/>
</dbReference>
<reference evidence="1 2" key="1">
    <citation type="submission" date="2015-10" db="EMBL/GenBank/DDBJ databases">
        <title>Complete genome sequence of hyperthermophilic archaeon Pyrodictium delaneyi Su06.</title>
        <authorList>
            <person name="Jung J.-H."/>
            <person name="Lin J."/>
            <person name="Holden J.F."/>
            <person name="Park C.-S."/>
        </authorList>
    </citation>
    <scope>NUCLEOTIDE SEQUENCE [LARGE SCALE GENOMIC DNA]</scope>
    <source>
        <strain evidence="1 2">Su06</strain>
    </source>
</reference>
<gene>
    <name evidence="1" type="ORF">Pyrde_0866</name>
</gene>
<protein>
    <recommendedName>
        <fullName evidence="3">NurA domain-containing protein</fullName>
    </recommendedName>
</protein>
<dbReference type="RefSeq" id="WP_143522028.1">
    <property type="nucleotide sequence ID" value="NZ_CP013011.1"/>
</dbReference>
<dbReference type="STRING" id="1273541.Pyrde_0866"/>
<accession>A0A0P0N3E1</accession>
<name>A0A0P0N3E1_9CREN</name>
<evidence type="ECO:0000313" key="1">
    <source>
        <dbReference type="EMBL" id="ALL00916.1"/>
    </source>
</evidence>
<evidence type="ECO:0000313" key="2">
    <source>
        <dbReference type="Proteomes" id="UP000058613"/>
    </source>
</evidence>
<dbReference type="KEGG" id="pdl:Pyrde_0866"/>
<dbReference type="AlphaFoldDB" id="A0A0P0N3E1"/>
<dbReference type="GeneID" id="26099205"/>
<proteinExistence type="predicted"/>
<organism evidence="1 2">
    <name type="scientific">Pyrodictium delaneyi</name>
    <dbReference type="NCBI Taxonomy" id="1273541"/>
    <lineage>
        <taxon>Archaea</taxon>
        <taxon>Thermoproteota</taxon>
        <taxon>Thermoprotei</taxon>
        <taxon>Desulfurococcales</taxon>
        <taxon>Pyrodictiaceae</taxon>
        <taxon>Pyrodictium</taxon>
    </lineage>
</organism>
<dbReference type="Proteomes" id="UP000058613">
    <property type="component" value="Chromosome"/>
</dbReference>
<evidence type="ECO:0008006" key="3">
    <source>
        <dbReference type="Google" id="ProtNLM"/>
    </source>
</evidence>
<sequence>MTNDGGVNVQGYYGMALYRLVSFSTLRGLSRRLCKSAPCRKDDLKYDCAFGLVDECFGVIKRLVFDSGFKGCETIVAKNTRSYFLPVLEAVDAGRLGDVLHYPEDPPISIRRSDGMLIGRLGVEARPVYGVKLGDWPRGSVELLDNGAIVVRSSVGKITLAPLPSPDSSDGMLQLGDARWYLYLFTARRREAFELGVAPSTDKGISEIRPFTPFGALLVTSRRLGNGWSVVELRVYAQRRLARMFDSIVSFLTALMNGRLSGKGETIVLDAGFPIIRPYRAFIASNLWEALNGSHKLSFMALRGMDFALMIFGRKLVYPIMRDDDGDSEIKKLIEAIRKVNNGEMSVEDFVKNVLARGYEIGYMKLSNVTNPDLYSEILDDARQGIMGGSSDIVKAIVSSVSKPYVGFKPARLRVDYFSNMTEEAAYENVVKPLESSIARVLDEVARQVQRGYGLQKAVNAA</sequence>